<dbReference type="EMBL" id="JADGJQ010000003">
    <property type="protein sequence ID" value="KAJ3184670.1"/>
    <property type="molecule type" value="Genomic_DNA"/>
</dbReference>
<comment type="caution">
    <text evidence="1">The sequence shown here is derived from an EMBL/GenBank/DDBJ whole genome shotgun (WGS) entry which is preliminary data.</text>
</comment>
<reference evidence="1" key="1">
    <citation type="submission" date="2020-05" db="EMBL/GenBank/DDBJ databases">
        <title>Phylogenomic resolution of chytrid fungi.</title>
        <authorList>
            <person name="Stajich J.E."/>
            <person name="Amses K."/>
            <person name="Simmons R."/>
            <person name="Seto K."/>
            <person name="Myers J."/>
            <person name="Bonds A."/>
            <person name="Quandt C.A."/>
            <person name="Barry K."/>
            <person name="Liu P."/>
            <person name="Grigoriev I."/>
            <person name="Longcore J.E."/>
            <person name="James T.Y."/>
        </authorList>
    </citation>
    <scope>NUCLEOTIDE SEQUENCE</scope>
    <source>
        <strain evidence="1">JEL0379</strain>
    </source>
</reference>
<sequence length="150" mass="17360">MKLYNVGLVQGVAYAKHGGPPGVTIAHIKSEERKDKLARSKIAKIAKREMELTDALKAKGLKLRSDSRISEYYISGSKQAYSLEQTVETAERMHIIHTHSNYRRLLDDSYESIQQEIRDARSDYDYYDRDFGYRINFDEEWEEAKRPPGG</sequence>
<name>A0AAD5TU13_9FUNG</name>
<dbReference type="AlphaFoldDB" id="A0AAD5TU13"/>
<dbReference type="Proteomes" id="UP001212152">
    <property type="component" value="Unassembled WGS sequence"/>
</dbReference>
<organism evidence="1 2">
    <name type="scientific">Geranomyces variabilis</name>
    <dbReference type="NCBI Taxonomy" id="109894"/>
    <lineage>
        <taxon>Eukaryota</taxon>
        <taxon>Fungi</taxon>
        <taxon>Fungi incertae sedis</taxon>
        <taxon>Chytridiomycota</taxon>
        <taxon>Chytridiomycota incertae sedis</taxon>
        <taxon>Chytridiomycetes</taxon>
        <taxon>Spizellomycetales</taxon>
        <taxon>Powellomycetaceae</taxon>
        <taxon>Geranomyces</taxon>
    </lineage>
</organism>
<proteinExistence type="predicted"/>
<accession>A0AAD5TU13</accession>
<protein>
    <submittedName>
        <fullName evidence="1">Uncharacterized protein</fullName>
    </submittedName>
</protein>
<keyword evidence="2" id="KW-1185">Reference proteome</keyword>
<evidence type="ECO:0000313" key="2">
    <source>
        <dbReference type="Proteomes" id="UP001212152"/>
    </source>
</evidence>
<gene>
    <name evidence="1" type="ORF">HDU87_004073</name>
</gene>
<evidence type="ECO:0000313" key="1">
    <source>
        <dbReference type="EMBL" id="KAJ3184670.1"/>
    </source>
</evidence>